<dbReference type="Pfam" id="PF02518">
    <property type="entry name" value="HATPase_c"/>
    <property type="match status" value="1"/>
</dbReference>
<dbReference type="RefSeq" id="WP_307465545.1">
    <property type="nucleotide sequence ID" value="NZ_JAURUR010000003.1"/>
</dbReference>
<dbReference type="PROSITE" id="PS50109">
    <property type="entry name" value="HIS_KIN"/>
    <property type="match status" value="1"/>
</dbReference>
<feature type="coiled-coil region" evidence="5">
    <location>
        <begin position="460"/>
        <end position="487"/>
    </location>
</feature>
<evidence type="ECO:0000259" key="6">
    <source>
        <dbReference type="PROSITE" id="PS50109"/>
    </source>
</evidence>
<dbReference type="Gene3D" id="3.30.450.40">
    <property type="match status" value="1"/>
</dbReference>
<reference evidence="7 8" key="1">
    <citation type="submission" date="2023-07" db="EMBL/GenBank/DDBJ databases">
        <title>Genomic Encyclopedia of Type Strains, Phase IV (KMG-IV): sequencing the most valuable type-strain genomes for metagenomic binning, comparative biology and taxonomic classification.</title>
        <authorList>
            <person name="Goeker M."/>
        </authorList>
    </citation>
    <scope>NUCLEOTIDE SEQUENCE [LARGE SCALE GENOMIC DNA]</scope>
    <source>
        <strain evidence="7 8">NIO-1023</strain>
    </source>
</reference>
<dbReference type="EC" id="2.7.13.3" evidence="2"/>
<protein>
    <recommendedName>
        <fullName evidence="2">histidine kinase</fullName>
        <ecNumber evidence="2">2.7.13.3</ecNumber>
    </recommendedName>
</protein>
<dbReference type="EMBL" id="JAURUR010000003">
    <property type="protein sequence ID" value="MDP9764164.1"/>
    <property type="molecule type" value="Genomic_DNA"/>
</dbReference>
<dbReference type="InterPro" id="IPR005467">
    <property type="entry name" value="His_kinase_dom"/>
</dbReference>
<keyword evidence="4 7" id="KW-0418">Kinase</keyword>
<keyword evidence="5" id="KW-0175">Coiled coil</keyword>
<name>A0ABT9MC55_9DEIO</name>
<dbReference type="InterPro" id="IPR050351">
    <property type="entry name" value="BphY/WalK/GraS-like"/>
</dbReference>
<keyword evidence="3" id="KW-0808">Transferase</keyword>
<dbReference type="Gene3D" id="3.30.565.10">
    <property type="entry name" value="Histidine kinase-like ATPase, C-terminal domain"/>
    <property type="match status" value="1"/>
</dbReference>
<accession>A0ABT9MC55</accession>
<comment type="caution">
    <text evidence="7">The sequence shown here is derived from an EMBL/GenBank/DDBJ whole genome shotgun (WGS) entry which is preliminary data.</text>
</comment>
<evidence type="ECO:0000256" key="3">
    <source>
        <dbReference type="ARBA" id="ARBA00022679"/>
    </source>
</evidence>
<dbReference type="GO" id="GO:0016301">
    <property type="term" value="F:kinase activity"/>
    <property type="evidence" value="ECO:0007669"/>
    <property type="project" value="UniProtKB-KW"/>
</dbReference>
<evidence type="ECO:0000256" key="2">
    <source>
        <dbReference type="ARBA" id="ARBA00012438"/>
    </source>
</evidence>
<gene>
    <name evidence="7" type="ORF">QO006_001589</name>
</gene>
<evidence type="ECO:0000313" key="7">
    <source>
        <dbReference type="EMBL" id="MDP9764164.1"/>
    </source>
</evidence>
<keyword evidence="8" id="KW-1185">Reference proteome</keyword>
<evidence type="ECO:0000313" key="8">
    <source>
        <dbReference type="Proteomes" id="UP001232163"/>
    </source>
</evidence>
<organism evidence="7 8">
    <name type="scientific">Deinococcus enclensis</name>
    <dbReference type="NCBI Taxonomy" id="1049582"/>
    <lineage>
        <taxon>Bacteria</taxon>
        <taxon>Thermotogati</taxon>
        <taxon>Deinococcota</taxon>
        <taxon>Deinococci</taxon>
        <taxon>Deinococcales</taxon>
        <taxon>Deinococcaceae</taxon>
        <taxon>Deinococcus</taxon>
    </lineage>
</organism>
<evidence type="ECO:0000256" key="4">
    <source>
        <dbReference type="ARBA" id="ARBA00022777"/>
    </source>
</evidence>
<dbReference type="InterPro" id="IPR036890">
    <property type="entry name" value="HATPase_C_sf"/>
</dbReference>
<feature type="domain" description="Histidine kinase" evidence="6">
    <location>
        <begin position="487"/>
        <end position="690"/>
    </location>
</feature>
<dbReference type="Gene3D" id="3.30.450.20">
    <property type="entry name" value="PAS domain"/>
    <property type="match status" value="1"/>
</dbReference>
<dbReference type="SUPFAM" id="SSF55874">
    <property type="entry name" value="ATPase domain of HSP90 chaperone/DNA topoisomerase II/histidine kinase"/>
    <property type="match status" value="1"/>
</dbReference>
<sequence length="703" mass="76361">MTTPPASAPPMSARVPAFDWARTPLGPQGAWPPGLHSVVDLVLSSAFPMILLWGPDLVQIYNDGYGVILGPKEPGALGQPTRECWPEVWHINEPIYRQVWQGETFYFEDQLYPLTRHGFPEEAYFTLCYSPVRQDGEIGGVLVTITETTPQVLGARRLNLLREHAETLAQVQSVAELRRLVQTAPARPDAPFTALYLHEAGGVPGELQAVLDARQPLVLDWPPRSWPVMGVPPRPAVALPLDGVDRDRTAGVLVVGLNEQVRLDGAYRDFLGGYARQLAAALVRLHSQAQAELNRRLDEERAALAAFTAFTEAVGTQTDAAVLARQAAEVLLARYPGSTVVYYEPDGPAGGTWAARVWSEDLERQPDLLALLRAGLPAHTPFIAQVLGGRQAVFTDGWNAEQQQVAHTGGYTRSANLPVIVGSEVRGLLGMGGREAQAWTDRDRALFSAVGRGLTLALERAAGVEQLERQRERLADLNAELGAFITRTAHSLERPAAQLAQVLDPGQPTGLDGLPPYDPAELRDEVTRLRGVARDLRQLARLEQHALTLEPLAVAELFEELRDNSGTRNVRWLLGPLPIVRGDRALLRQALDVLMTFTLSATRGAQDVMVSSDELDGEVRVIVEDDGPGLSGEEAATLFDLAVRTDQSVPLLAGGGLVQVRRVLARHGGWAWAESRSCGGKVVLAFPQDDATTALEALFRPGG</sequence>
<evidence type="ECO:0000256" key="5">
    <source>
        <dbReference type="SAM" id="Coils"/>
    </source>
</evidence>
<comment type="catalytic activity">
    <reaction evidence="1">
        <text>ATP + protein L-histidine = ADP + protein N-phospho-L-histidine.</text>
        <dbReference type="EC" id="2.7.13.3"/>
    </reaction>
</comment>
<proteinExistence type="predicted"/>
<dbReference type="InterPro" id="IPR003594">
    <property type="entry name" value="HATPase_dom"/>
</dbReference>
<dbReference type="InterPro" id="IPR029016">
    <property type="entry name" value="GAF-like_dom_sf"/>
</dbReference>
<dbReference type="PANTHER" id="PTHR42878:SF15">
    <property type="entry name" value="BACTERIOPHYTOCHROME"/>
    <property type="match status" value="1"/>
</dbReference>
<dbReference type="SMART" id="SM00387">
    <property type="entry name" value="HATPase_c"/>
    <property type="match status" value="1"/>
</dbReference>
<dbReference type="Proteomes" id="UP001232163">
    <property type="component" value="Unassembled WGS sequence"/>
</dbReference>
<evidence type="ECO:0000256" key="1">
    <source>
        <dbReference type="ARBA" id="ARBA00000085"/>
    </source>
</evidence>
<dbReference type="PANTHER" id="PTHR42878">
    <property type="entry name" value="TWO-COMPONENT HISTIDINE KINASE"/>
    <property type="match status" value="1"/>
</dbReference>
<dbReference type="SUPFAM" id="SSF55781">
    <property type="entry name" value="GAF domain-like"/>
    <property type="match status" value="1"/>
</dbReference>